<dbReference type="Pfam" id="PF04326">
    <property type="entry name" value="SLFN_AlbA_2"/>
    <property type="match status" value="1"/>
</dbReference>
<dbReference type="EMBL" id="SMAR01000004">
    <property type="protein sequence ID" value="TCT42800.1"/>
    <property type="molecule type" value="Genomic_DNA"/>
</dbReference>
<gene>
    <name evidence="2" type="ORF">EDC90_1004101</name>
</gene>
<dbReference type="Proteomes" id="UP000295097">
    <property type="component" value="Unassembled WGS sequence"/>
</dbReference>
<name>A0A4R3NVV0_9HYPH</name>
<dbReference type="PANTHER" id="PTHR30595:SF6">
    <property type="entry name" value="SCHLAFEN ALBA-2 DOMAIN-CONTAINING PROTEIN"/>
    <property type="match status" value="1"/>
</dbReference>
<comment type="caution">
    <text evidence="2">The sequence shown here is derived from an EMBL/GenBank/DDBJ whole genome shotgun (WGS) entry which is preliminary data.</text>
</comment>
<keyword evidence="2" id="KW-0238">DNA-binding</keyword>
<feature type="domain" description="Schlafen AlbA-2" evidence="1">
    <location>
        <begin position="111"/>
        <end position="232"/>
    </location>
</feature>
<dbReference type="InterPro" id="IPR038461">
    <property type="entry name" value="Schlafen_AlbA_2_dom_sf"/>
</dbReference>
<accession>A0A4R3NVV0</accession>
<organism evidence="2 3">
    <name type="scientific">Martelella mediterranea</name>
    <dbReference type="NCBI Taxonomy" id="293089"/>
    <lineage>
        <taxon>Bacteria</taxon>
        <taxon>Pseudomonadati</taxon>
        <taxon>Pseudomonadota</taxon>
        <taxon>Alphaproteobacteria</taxon>
        <taxon>Hyphomicrobiales</taxon>
        <taxon>Aurantimonadaceae</taxon>
        <taxon>Martelella</taxon>
    </lineage>
</organism>
<dbReference type="Gene3D" id="3.30.950.30">
    <property type="entry name" value="Schlafen, AAA domain"/>
    <property type="match status" value="1"/>
</dbReference>
<proteinExistence type="predicted"/>
<keyword evidence="3" id="KW-1185">Reference proteome</keyword>
<evidence type="ECO:0000313" key="3">
    <source>
        <dbReference type="Proteomes" id="UP000295097"/>
    </source>
</evidence>
<protein>
    <submittedName>
        <fullName evidence="2">Putative DNA-binding protein</fullName>
    </submittedName>
</protein>
<evidence type="ECO:0000259" key="1">
    <source>
        <dbReference type="Pfam" id="PF04326"/>
    </source>
</evidence>
<dbReference type="AlphaFoldDB" id="A0A4R3NVV0"/>
<dbReference type="OrthoDB" id="9807907at2"/>
<sequence length="504" mass="55605">MPRRSITDEEIGLIKTMLRRGMRNRDIQFYFNRQDRPVNSGRITGIRSGDYGPEVPEATDAALDVFLATFAPAKVGVVIEAGEQREPTLTERAQARFVKLNDGNWYLADGETSEQECKVQFEPRRMEPIIRAIAALANNRGGFVFIGIGDPECRVVGMTDTVFEETDIVRITDKAKALLTPTPSFSKDEIEVGGHKVGVIFVEKYPTPPVIVCRDANGLEDGSILFRYPGQSGKIKFGDLLAMLRERDRAATHSLLTSASRLSEIGADRALIVDAKEGEMDAGSKRIFIDRALADQLDFIREGEFEERAGARALKLVGDVHAVDPAGQVAERVEGRALDADAVLRAYLSHDAVRAPLEYVCISAKVQRQWLPLFYFVRLAGGNIDAAIEALDATNAVYRISKAKSLERLRGQRLAFEHPGGAILEVVADLQAGRIDDLRQRFNDFQIVRGIRGLPDGFEATAPIFELLRDIYEDAGRNAGVRSGVFSAAARLDELESEIQTGQL</sequence>
<dbReference type="InterPro" id="IPR007421">
    <property type="entry name" value="Schlafen_AlbA_2_dom"/>
</dbReference>
<reference evidence="2 3" key="1">
    <citation type="submission" date="2019-03" db="EMBL/GenBank/DDBJ databases">
        <title>Freshwater and sediment microbial communities from various areas in North America, analyzing microbe dynamics in response to fracking.</title>
        <authorList>
            <person name="Lamendella R."/>
        </authorList>
    </citation>
    <scope>NUCLEOTIDE SEQUENCE [LARGE SCALE GENOMIC DNA]</scope>
    <source>
        <strain evidence="2 3">175.2</strain>
    </source>
</reference>
<dbReference type="RefSeq" id="WP_132308906.1">
    <property type="nucleotide sequence ID" value="NZ_SMAR01000004.1"/>
</dbReference>
<dbReference type="GO" id="GO:0003677">
    <property type="term" value="F:DNA binding"/>
    <property type="evidence" value="ECO:0007669"/>
    <property type="project" value="UniProtKB-KW"/>
</dbReference>
<dbReference type="PANTHER" id="PTHR30595">
    <property type="entry name" value="GLPR-RELATED TRANSCRIPTIONAL REPRESSOR"/>
    <property type="match status" value="1"/>
</dbReference>
<evidence type="ECO:0000313" key="2">
    <source>
        <dbReference type="EMBL" id="TCT42800.1"/>
    </source>
</evidence>